<organism evidence="2 3">
    <name type="scientific">Sphingomonas lacunae</name>
    <dbReference type="NCBI Taxonomy" id="2698828"/>
    <lineage>
        <taxon>Bacteria</taxon>
        <taxon>Pseudomonadati</taxon>
        <taxon>Pseudomonadota</taxon>
        <taxon>Alphaproteobacteria</taxon>
        <taxon>Sphingomonadales</taxon>
        <taxon>Sphingomonadaceae</taxon>
        <taxon>Sphingomonas</taxon>
    </lineage>
</organism>
<dbReference type="InterPro" id="IPR037050">
    <property type="entry name" value="DUF1254_sf"/>
</dbReference>
<evidence type="ECO:0000313" key="2">
    <source>
        <dbReference type="EMBL" id="QJQ32947.1"/>
    </source>
</evidence>
<dbReference type="KEGG" id="slan:GV829_11245"/>
<reference evidence="2 3" key="1">
    <citation type="submission" date="2020-01" db="EMBL/GenBank/DDBJ databases">
        <title>Sphingomonas sp. strain CSW-10.</title>
        <authorList>
            <person name="Chen W.-M."/>
        </authorList>
    </citation>
    <scope>NUCLEOTIDE SEQUENCE [LARGE SCALE GENOMIC DNA]</scope>
    <source>
        <strain evidence="2 3">CSW-10</strain>
    </source>
</reference>
<dbReference type="RefSeq" id="WP_169946718.1">
    <property type="nucleotide sequence ID" value="NZ_CP053015.1"/>
</dbReference>
<keyword evidence="3" id="KW-1185">Reference proteome</keyword>
<accession>A0A6M4AUV5</accession>
<feature type="domain" description="DUF1254" evidence="1">
    <location>
        <begin position="45"/>
        <end position="170"/>
    </location>
</feature>
<evidence type="ECO:0000313" key="3">
    <source>
        <dbReference type="Proteomes" id="UP000503018"/>
    </source>
</evidence>
<dbReference type="AlphaFoldDB" id="A0A6M4AUV5"/>
<dbReference type="EMBL" id="CP053015">
    <property type="protein sequence ID" value="QJQ32947.1"/>
    <property type="molecule type" value="Genomic_DNA"/>
</dbReference>
<dbReference type="InterPro" id="IPR010679">
    <property type="entry name" value="DUF1254"/>
</dbReference>
<dbReference type="Proteomes" id="UP000503018">
    <property type="component" value="Chromosome"/>
</dbReference>
<dbReference type="PANTHER" id="PTHR36509:SF2">
    <property type="entry name" value="BLL3101 PROTEIN"/>
    <property type="match status" value="1"/>
</dbReference>
<evidence type="ECO:0000259" key="1">
    <source>
        <dbReference type="Pfam" id="PF06863"/>
    </source>
</evidence>
<protein>
    <submittedName>
        <fullName evidence="2">DUF1254 domain-containing protein</fullName>
    </submittedName>
</protein>
<dbReference type="SUPFAM" id="SSF160935">
    <property type="entry name" value="VPA0735-like"/>
    <property type="match status" value="1"/>
</dbReference>
<gene>
    <name evidence="2" type="ORF">GV829_11245</name>
</gene>
<dbReference type="PANTHER" id="PTHR36509">
    <property type="entry name" value="BLL3101 PROTEIN"/>
    <property type="match status" value="1"/>
</dbReference>
<dbReference type="Gene3D" id="2.60.40.1610">
    <property type="entry name" value="Domain of unknown function DUF1254"/>
    <property type="match status" value="1"/>
</dbReference>
<proteinExistence type="predicted"/>
<sequence>MIQRLASLALVAVCAVGGYYATMAATPFALMRLAESKMAGTSPTNSFTHSPPVHAERQFVVRPSPDLLYSSCPYDLSAGPLEITAVPVPERYSSISVFDARTDVAFVRNDEEMAGQPMRIVLALEGQGVPAGVEVVRLRYPTGIVLQRVLLADPAEAAQVDPIRSQARCRTLAS</sequence>
<name>A0A6M4AUV5_9SPHN</name>
<dbReference type="Pfam" id="PF06863">
    <property type="entry name" value="DUF1254"/>
    <property type="match status" value="1"/>
</dbReference>